<accession>A0A857DH97</accession>
<evidence type="ECO:0000256" key="2">
    <source>
        <dbReference type="ARBA" id="ARBA00022654"/>
    </source>
</evidence>
<dbReference type="SMART" id="SM00793">
    <property type="entry name" value="AgrB"/>
    <property type="match status" value="1"/>
</dbReference>
<evidence type="ECO:0000256" key="7">
    <source>
        <dbReference type="ARBA" id="ARBA00023136"/>
    </source>
</evidence>
<reference evidence="9 10" key="1">
    <citation type="submission" date="2019-12" db="EMBL/GenBank/DDBJ databases">
        <title>Sequence classification of anaerobic respiratory reductive dehalogenases: First we see many, then we see few.</title>
        <authorList>
            <person name="Molenda O."/>
            <person name="Puentes Jacome L.A."/>
            <person name="Cao X."/>
            <person name="Nesbo C.L."/>
            <person name="Tang S."/>
            <person name="Morson N."/>
            <person name="Patron J."/>
            <person name="Lomheim L."/>
            <person name="Wishart D.S."/>
            <person name="Edwards E.A."/>
        </authorList>
    </citation>
    <scope>NUCLEOTIDE SEQUENCE [LARGE SCALE GENOMIC DNA]</scope>
    <source>
        <strain evidence="9 10">12DCA</strain>
    </source>
</reference>
<keyword evidence="4 8" id="KW-0812">Transmembrane</keyword>
<evidence type="ECO:0000256" key="5">
    <source>
        <dbReference type="ARBA" id="ARBA00022801"/>
    </source>
</evidence>
<dbReference type="AlphaFoldDB" id="A0A857DH97"/>
<protein>
    <submittedName>
        <fullName evidence="9">Accessory regulator AgrB</fullName>
    </submittedName>
</protein>
<gene>
    <name evidence="9" type="ORF">GQ588_04770</name>
</gene>
<keyword evidence="6 8" id="KW-1133">Transmembrane helix</keyword>
<dbReference type="GO" id="GO:0006508">
    <property type="term" value="P:proteolysis"/>
    <property type="evidence" value="ECO:0007669"/>
    <property type="project" value="UniProtKB-KW"/>
</dbReference>
<dbReference type="Pfam" id="PF04647">
    <property type="entry name" value="AgrB"/>
    <property type="match status" value="1"/>
</dbReference>
<feature type="transmembrane region" description="Helical" evidence="8">
    <location>
        <begin position="104"/>
        <end position="127"/>
    </location>
</feature>
<evidence type="ECO:0000313" key="9">
    <source>
        <dbReference type="EMBL" id="QHA00008.1"/>
    </source>
</evidence>
<dbReference type="InterPro" id="IPR006741">
    <property type="entry name" value="AgrB"/>
</dbReference>
<proteinExistence type="predicted"/>
<dbReference type="GO" id="GO:0016020">
    <property type="term" value="C:membrane"/>
    <property type="evidence" value="ECO:0007669"/>
    <property type="project" value="InterPro"/>
</dbReference>
<evidence type="ECO:0000256" key="1">
    <source>
        <dbReference type="ARBA" id="ARBA00022475"/>
    </source>
</evidence>
<keyword evidence="3" id="KW-0645">Protease</keyword>
<evidence type="ECO:0000256" key="8">
    <source>
        <dbReference type="SAM" id="Phobius"/>
    </source>
</evidence>
<dbReference type="GO" id="GO:0008233">
    <property type="term" value="F:peptidase activity"/>
    <property type="evidence" value="ECO:0007669"/>
    <property type="project" value="UniProtKB-KW"/>
</dbReference>
<feature type="transmembrane region" description="Helical" evidence="8">
    <location>
        <begin position="147"/>
        <end position="164"/>
    </location>
</feature>
<keyword evidence="5" id="KW-0378">Hydrolase</keyword>
<dbReference type="EMBL" id="CP046996">
    <property type="protein sequence ID" value="QHA00008.1"/>
    <property type="molecule type" value="Genomic_DNA"/>
</dbReference>
<feature type="transmembrane region" description="Helical" evidence="8">
    <location>
        <begin position="27"/>
        <end position="45"/>
    </location>
</feature>
<keyword evidence="7 8" id="KW-0472">Membrane</keyword>
<name>A0A857DH97_9FIRM</name>
<evidence type="ECO:0000313" key="10">
    <source>
        <dbReference type="Proteomes" id="UP000430508"/>
    </source>
</evidence>
<evidence type="ECO:0000256" key="3">
    <source>
        <dbReference type="ARBA" id="ARBA00022670"/>
    </source>
</evidence>
<evidence type="ECO:0000256" key="6">
    <source>
        <dbReference type="ARBA" id="ARBA00022989"/>
    </source>
</evidence>
<dbReference type="Proteomes" id="UP000430508">
    <property type="component" value="Chromosome"/>
</dbReference>
<sequence length="195" mass="21185">MDLSQISERISRNLTAELDFDDDKKEIIAYGIESLVLTVLGFLAIMGMAFLFKALVPTVIAAVFGGFLRRVSGGAHFDTPLKCLAFGAVVYSILGVIAKEIVNYGFQSSGFLLAFLLFSLALVAILAPVDCEAKPIHSQNFRRKLKIISIGFVILTIGVVLVSHNFLVNTSAVLGIVFQTMTLLPVFNKKRGITT</sequence>
<feature type="transmembrane region" description="Helical" evidence="8">
    <location>
        <begin position="80"/>
        <end position="98"/>
    </location>
</feature>
<keyword evidence="2" id="KW-0673">Quorum sensing</keyword>
<evidence type="ECO:0000256" key="4">
    <source>
        <dbReference type="ARBA" id="ARBA00022692"/>
    </source>
</evidence>
<organism evidence="9 10">
    <name type="scientific">Dehalobacter restrictus</name>
    <dbReference type="NCBI Taxonomy" id="55583"/>
    <lineage>
        <taxon>Bacteria</taxon>
        <taxon>Bacillati</taxon>
        <taxon>Bacillota</taxon>
        <taxon>Clostridia</taxon>
        <taxon>Eubacteriales</taxon>
        <taxon>Desulfitobacteriaceae</taxon>
        <taxon>Dehalobacter</taxon>
    </lineage>
</organism>
<keyword evidence="1" id="KW-1003">Cell membrane</keyword>
<dbReference type="RefSeq" id="WP_019225106.1">
    <property type="nucleotide sequence ID" value="NZ_CP046996.1"/>
</dbReference>
<dbReference type="GO" id="GO:0009372">
    <property type="term" value="P:quorum sensing"/>
    <property type="evidence" value="ECO:0007669"/>
    <property type="project" value="UniProtKB-KW"/>
</dbReference>